<evidence type="ECO:0000256" key="1">
    <source>
        <dbReference type="SAM" id="MobiDB-lite"/>
    </source>
</evidence>
<keyword evidence="3" id="KW-1185">Reference proteome</keyword>
<reference evidence="2 3" key="1">
    <citation type="submission" date="2018-08" db="EMBL/GenBank/DDBJ databases">
        <title>Meiothermus roseus NBRC 110900 genome sequencing project.</title>
        <authorList>
            <person name="Da Costa M.S."/>
            <person name="Albuquerque L."/>
            <person name="Raposo P."/>
            <person name="Froufe H.J.C."/>
            <person name="Barroso C.S."/>
            <person name="Egas C."/>
        </authorList>
    </citation>
    <scope>NUCLEOTIDE SEQUENCE [LARGE SCALE GENOMIC DNA]</scope>
    <source>
        <strain evidence="2 3">NBRC 110900</strain>
    </source>
</reference>
<proteinExistence type="predicted"/>
<protein>
    <submittedName>
        <fullName evidence="2">Uncharacterized protein</fullName>
    </submittedName>
</protein>
<organism evidence="2 3">
    <name type="scientific">Calidithermus roseus</name>
    <dbReference type="NCBI Taxonomy" id="1644118"/>
    <lineage>
        <taxon>Bacteria</taxon>
        <taxon>Thermotogati</taxon>
        <taxon>Deinococcota</taxon>
        <taxon>Deinococci</taxon>
        <taxon>Thermales</taxon>
        <taxon>Thermaceae</taxon>
        <taxon>Calidithermus</taxon>
    </lineage>
</organism>
<feature type="region of interest" description="Disordered" evidence="1">
    <location>
        <begin position="1"/>
        <end position="37"/>
    </location>
</feature>
<name>A0A399EHZ4_9DEIN</name>
<evidence type="ECO:0000313" key="3">
    <source>
        <dbReference type="Proteomes" id="UP000265341"/>
    </source>
</evidence>
<evidence type="ECO:0000313" key="2">
    <source>
        <dbReference type="EMBL" id="RIH84287.1"/>
    </source>
</evidence>
<comment type="caution">
    <text evidence="2">The sequence shown here is derived from an EMBL/GenBank/DDBJ whole genome shotgun (WGS) entry which is preliminary data.</text>
</comment>
<dbReference type="AlphaFoldDB" id="A0A399EHZ4"/>
<dbReference type="EMBL" id="QWLA01000060">
    <property type="protein sequence ID" value="RIH84287.1"/>
    <property type="molecule type" value="Genomic_DNA"/>
</dbReference>
<gene>
    <name evidence="2" type="ORF">Mrose_02718</name>
</gene>
<dbReference type="Proteomes" id="UP000265341">
    <property type="component" value="Unassembled WGS sequence"/>
</dbReference>
<sequence length="380" mass="42361">MSIHDLVTSVHSLSPPSEQIPPPTSSDSSREGIPPDLEPILRQPVPDWIRPSEGAEFPADGKLVVEGEIPLIQGGPPAPIDELAYYLPFHFYATGWGIYLRASGILQVASMLVSASRGGLSFSEDVTNLAAAILLQHERFHFFTEVACARAELLLYSTLYQNYFHDQGATAIEEALANAHAFRTSLRGQAGAVCNQVKQWMLSQGPGYRDFTRCLSPATFTKWRRMAIQRMQLHDSSLVLSRSAMRMRGTSVSASPTKLRLQPRGLPAQPMPTEFLFEGVARARAPVFLVQDIATIGVLRPFPKFAGLRVLVHTRDHPPPHIHVEIPPGRDLTRLEWPSLQPLPGDPVLSGSQRESLNRYLSRYREEIDQKIRQVYHPPK</sequence>
<accession>A0A399EHZ4</accession>